<dbReference type="EMBL" id="JAIWYP010000004">
    <property type="protein sequence ID" value="KAH3839711.1"/>
    <property type="molecule type" value="Genomic_DNA"/>
</dbReference>
<reference evidence="1" key="2">
    <citation type="submission" date="2020-11" db="EMBL/GenBank/DDBJ databases">
        <authorList>
            <person name="McCartney M.A."/>
            <person name="Auch B."/>
            <person name="Kono T."/>
            <person name="Mallez S."/>
            <person name="Becker A."/>
            <person name="Gohl D.M."/>
            <person name="Silverstein K.A.T."/>
            <person name="Koren S."/>
            <person name="Bechman K.B."/>
            <person name="Herman A."/>
            <person name="Abrahante J.E."/>
            <person name="Garbe J."/>
        </authorList>
    </citation>
    <scope>NUCLEOTIDE SEQUENCE</scope>
    <source>
        <strain evidence="1">Duluth1</strain>
        <tissue evidence="1">Whole animal</tissue>
    </source>
</reference>
<reference evidence="1" key="1">
    <citation type="journal article" date="2019" name="bioRxiv">
        <title>The Genome of the Zebra Mussel, Dreissena polymorpha: A Resource for Invasive Species Research.</title>
        <authorList>
            <person name="McCartney M.A."/>
            <person name="Auch B."/>
            <person name="Kono T."/>
            <person name="Mallez S."/>
            <person name="Zhang Y."/>
            <person name="Obille A."/>
            <person name="Becker A."/>
            <person name="Abrahante J.E."/>
            <person name="Garbe J."/>
            <person name="Badalamenti J.P."/>
            <person name="Herman A."/>
            <person name="Mangelson H."/>
            <person name="Liachko I."/>
            <person name="Sullivan S."/>
            <person name="Sone E.D."/>
            <person name="Koren S."/>
            <person name="Silverstein K.A.T."/>
            <person name="Beckman K.B."/>
            <person name="Gohl D.M."/>
        </authorList>
    </citation>
    <scope>NUCLEOTIDE SEQUENCE</scope>
    <source>
        <strain evidence="1">Duluth1</strain>
        <tissue evidence="1">Whole animal</tissue>
    </source>
</reference>
<accession>A0A9D4KII6</accession>
<protein>
    <submittedName>
        <fullName evidence="1">Uncharacterized protein</fullName>
    </submittedName>
</protein>
<dbReference type="AlphaFoldDB" id="A0A9D4KII6"/>
<dbReference type="Proteomes" id="UP000828390">
    <property type="component" value="Unassembled WGS sequence"/>
</dbReference>
<gene>
    <name evidence="1" type="ORF">DPMN_113144</name>
</gene>
<evidence type="ECO:0000313" key="1">
    <source>
        <dbReference type="EMBL" id="KAH3839711.1"/>
    </source>
</evidence>
<keyword evidence="2" id="KW-1185">Reference proteome</keyword>
<organism evidence="1 2">
    <name type="scientific">Dreissena polymorpha</name>
    <name type="common">Zebra mussel</name>
    <name type="synonym">Mytilus polymorpha</name>
    <dbReference type="NCBI Taxonomy" id="45954"/>
    <lineage>
        <taxon>Eukaryota</taxon>
        <taxon>Metazoa</taxon>
        <taxon>Spiralia</taxon>
        <taxon>Lophotrochozoa</taxon>
        <taxon>Mollusca</taxon>
        <taxon>Bivalvia</taxon>
        <taxon>Autobranchia</taxon>
        <taxon>Heteroconchia</taxon>
        <taxon>Euheterodonta</taxon>
        <taxon>Imparidentia</taxon>
        <taxon>Neoheterodontei</taxon>
        <taxon>Myida</taxon>
        <taxon>Dreissenoidea</taxon>
        <taxon>Dreissenidae</taxon>
        <taxon>Dreissena</taxon>
    </lineage>
</organism>
<comment type="caution">
    <text evidence="1">The sequence shown here is derived from an EMBL/GenBank/DDBJ whole genome shotgun (WGS) entry which is preliminary data.</text>
</comment>
<evidence type="ECO:0000313" key="2">
    <source>
        <dbReference type="Proteomes" id="UP000828390"/>
    </source>
</evidence>
<sequence length="89" mass="10365">MASFNSGVSHYGTLYQPILPRLTLWHPSMAQYPTMELFISQYYRGSLYGILQYPSIPLWNSLPENITEAHSLASFQRAESNYETHYQKM</sequence>
<name>A0A9D4KII6_DREPO</name>
<proteinExistence type="predicted"/>